<dbReference type="eggNOG" id="ENOG5033E9A">
    <property type="taxonomic scope" value="Bacteria"/>
</dbReference>
<proteinExistence type="predicted"/>
<sequence>MKMVDFVNWPTWVSFLLIVVFPTSAFSALAFWTCRRHQQGKYRFISDAAQDVNGYFFSVVGLIVGFILVNCWSDMKRAELDLVNETQKLIVISRLMEQFPVAERQNVYAAINEYIDLVVEQEWPTMEQGRPQKASRPAVEKLYTIFSHIRVATTTQLAAYNILLPTLGELVKLRNERLWLAGGTLPVIMWWLVLLGSVLAMLVMALFPPENPGNYPLLIALFALLFSSIVYVVLLLQYPYSGNLRVDASPFADARQVIEQERKWGRSKPGG</sequence>
<dbReference type="EMBL" id="CP003587">
    <property type="protein sequence ID" value="AGY59562.1"/>
    <property type="molecule type" value="Genomic_DNA"/>
</dbReference>
<name>U5QKQ4_GLOK1</name>
<feature type="transmembrane region" description="Helical" evidence="1">
    <location>
        <begin position="12"/>
        <end position="32"/>
    </location>
</feature>
<dbReference type="Proteomes" id="UP000017396">
    <property type="component" value="Chromosome"/>
</dbReference>
<keyword evidence="3" id="KW-1185">Reference proteome</keyword>
<feature type="transmembrane region" description="Helical" evidence="1">
    <location>
        <begin position="178"/>
        <end position="207"/>
    </location>
</feature>
<dbReference type="STRING" id="1183438.GKIL_3316"/>
<dbReference type="HOGENOM" id="CLU_090342_0_1_3"/>
<protein>
    <recommendedName>
        <fullName evidence="4">DUF4239 domain-containing protein</fullName>
    </recommendedName>
</protein>
<organism evidence="2 3">
    <name type="scientific">Gloeobacter kilaueensis (strain ATCC BAA-2537 / CCAP 1431/1 / ULC 316 / JS1)</name>
    <dbReference type="NCBI Taxonomy" id="1183438"/>
    <lineage>
        <taxon>Bacteria</taxon>
        <taxon>Bacillati</taxon>
        <taxon>Cyanobacteriota</taxon>
        <taxon>Cyanophyceae</taxon>
        <taxon>Gloeobacterales</taxon>
        <taxon>Gloeobacteraceae</taxon>
        <taxon>Gloeobacter</taxon>
    </lineage>
</organism>
<feature type="transmembrane region" description="Helical" evidence="1">
    <location>
        <begin position="52"/>
        <end position="72"/>
    </location>
</feature>
<keyword evidence="1" id="KW-0472">Membrane</keyword>
<feature type="transmembrane region" description="Helical" evidence="1">
    <location>
        <begin position="213"/>
        <end position="236"/>
    </location>
</feature>
<dbReference type="OrthoDB" id="9776669at2"/>
<evidence type="ECO:0000256" key="1">
    <source>
        <dbReference type="SAM" id="Phobius"/>
    </source>
</evidence>
<evidence type="ECO:0000313" key="2">
    <source>
        <dbReference type="EMBL" id="AGY59562.1"/>
    </source>
</evidence>
<accession>U5QKQ4</accession>
<evidence type="ECO:0008006" key="4">
    <source>
        <dbReference type="Google" id="ProtNLM"/>
    </source>
</evidence>
<keyword evidence="1" id="KW-1133">Transmembrane helix</keyword>
<reference evidence="2 3" key="1">
    <citation type="journal article" date="2013" name="PLoS ONE">
        <title>Cultivation and Complete Genome Sequencing of Gloeobacter kilaueensis sp. nov., from a Lava Cave in Kilauea Caldera, Hawai'i.</title>
        <authorList>
            <person name="Saw J.H."/>
            <person name="Schatz M."/>
            <person name="Brown M.V."/>
            <person name="Kunkel D.D."/>
            <person name="Foster J.S."/>
            <person name="Shick H."/>
            <person name="Christensen S."/>
            <person name="Hou S."/>
            <person name="Wan X."/>
            <person name="Donachie S.P."/>
        </authorList>
    </citation>
    <scope>NUCLEOTIDE SEQUENCE [LARGE SCALE GENOMIC DNA]</scope>
    <source>
        <strain evidence="3">JS</strain>
    </source>
</reference>
<keyword evidence="1" id="KW-0812">Transmembrane</keyword>
<dbReference type="AlphaFoldDB" id="U5QKQ4"/>
<gene>
    <name evidence="2" type="ORF">GKIL_3316</name>
</gene>
<evidence type="ECO:0000313" key="3">
    <source>
        <dbReference type="Proteomes" id="UP000017396"/>
    </source>
</evidence>
<dbReference type="InterPro" id="IPR025333">
    <property type="entry name" value="DUF4239"/>
</dbReference>
<dbReference type="Pfam" id="PF14023">
    <property type="entry name" value="Bestrophin-like"/>
    <property type="match status" value="1"/>
</dbReference>
<dbReference type="RefSeq" id="WP_023174850.1">
    <property type="nucleotide sequence ID" value="NC_022600.1"/>
</dbReference>
<dbReference type="KEGG" id="glj:GKIL_3316"/>